<dbReference type="Gene3D" id="3.30.2310.20">
    <property type="entry name" value="RelE-like"/>
    <property type="match status" value="1"/>
</dbReference>
<proteinExistence type="predicted"/>
<protein>
    <recommendedName>
        <fullName evidence="3">Type II toxin-antitoxin system RelE/ParE family toxin</fullName>
    </recommendedName>
</protein>
<dbReference type="Proteomes" id="UP000236592">
    <property type="component" value="Chromosome"/>
</dbReference>
<name>A0A2I7SE25_9FLAO</name>
<dbReference type="KEGG" id="taj:C1A40_01110"/>
<gene>
    <name evidence="1" type="ORF">C1A40_01110</name>
</gene>
<reference evidence="2" key="1">
    <citation type="submission" date="2018-01" db="EMBL/GenBank/DDBJ databases">
        <title>Complete genome of Tamlana sp. UJ94.</title>
        <authorList>
            <person name="Jung J."/>
            <person name="Chung D."/>
            <person name="Bae S.S."/>
            <person name="Baek K."/>
        </authorList>
    </citation>
    <scope>NUCLEOTIDE SEQUENCE [LARGE SCALE GENOMIC DNA]</scope>
    <source>
        <strain evidence="2">UJ94</strain>
    </source>
</reference>
<dbReference type="RefSeq" id="WP_102994284.1">
    <property type="nucleotide sequence ID" value="NZ_CP025938.1"/>
</dbReference>
<evidence type="ECO:0008006" key="3">
    <source>
        <dbReference type="Google" id="ProtNLM"/>
    </source>
</evidence>
<dbReference type="EMBL" id="CP025938">
    <property type="protein sequence ID" value="AUS04162.1"/>
    <property type="molecule type" value="Genomic_DNA"/>
</dbReference>
<dbReference type="InterPro" id="IPR035093">
    <property type="entry name" value="RelE/ParE_toxin_dom_sf"/>
</dbReference>
<evidence type="ECO:0000313" key="1">
    <source>
        <dbReference type="EMBL" id="AUS04162.1"/>
    </source>
</evidence>
<keyword evidence="2" id="KW-1185">Reference proteome</keyword>
<dbReference type="AlphaFoldDB" id="A0A2I7SE25"/>
<sequence>MLDKVSKVAWTRQARESLTEILDYRYKNLPSARSILRKAIIDASKQIVFSKQYQKDDIFPEYRRIVVRDYKILYKEVK</sequence>
<accession>A0A2I7SE25</accession>
<dbReference type="OrthoDB" id="981785at2"/>
<organism evidence="1 2">
    <name type="scientific">Pseudotamlana carrageenivorans</name>
    <dbReference type="NCBI Taxonomy" id="2069432"/>
    <lineage>
        <taxon>Bacteria</taxon>
        <taxon>Pseudomonadati</taxon>
        <taxon>Bacteroidota</taxon>
        <taxon>Flavobacteriia</taxon>
        <taxon>Flavobacteriales</taxon>
        <taxon>Flavobacteriaceae</taxon>
        <taxon>Pseudotamlana</taxon>
    </lineage>
</organism>
<evidence type="ECO:0000313" key="2">
    <source>
        <dbReference type="Proteomes" id="UP000236592"/>
    </source>
</evidence>